<dbReference type="GO" id="GO:0004222">
    <property type="term" value="F:metalloendopeptidase activity"/>
    <property type="evidence" value="ECO:0007669"/>
    <property type="project" value="TreeGrafter"/>
</dbReference>
<dbReference type="AlphaFoldDB" id="A0A2H1YKI7"/>
<dbReference type="CDD" id="cd12797">
    <property type="entry name" value="M23_peptidase"/>
    <property type="match status" value="1"/>
</dbReference>
<proteinExistence type="predicted"/>
<feature type="coiled-coil region" evidence="2">
    <location>
        <begin position="18"/>
        <end position="52"/>
    </location>
</feature>
<evidence type="ECO:0000256" key="2">
    <source>
        <dbReference type="SAM" id="Coils"/>
    </source>
</evidence>
<dbReference type="InterPro" id="IPR011055">
    <property type="entry name" value="Dup_hybrid_motif"/>
</dbReference>
<gene>
    <name evidence="4" type="ORF">TNO020_70229</name>
</gene>
<dbReference type="EMBL" id="OENF01000042">
    <property type="protein sequence ID" value="SOS75920.1"/>
    <property type="molecule type" value="Genomic_DNA"/>
</dbReference>
<organism evidence="4 5">
    <name type="scientific">Tenacibaculum piscium</name>
    <dbReference type="NCBI Taxonomy" id="1458515"/>
    <lineage>
        <taxon>Bacteria</taxon>
        <taxon>Pseudomonadati</taxon>
        <taxon>Bacteroidota</taxon>
        <taxon>Flavobacteriia</taxon>
        <taxon>Flavobacteriales</taxon>
        <taxon>Flavobacteriaceae</taxon>
        <taxon>Tenacibaculum</taxon>
    </lineage>
</organism>
<dbReference type="InterPro" id="IPR050570">
    <property type="entry name" value="Cell_wall_metabolism_enzyme"/>
</dbReference>
<evidence type="ECO:0000256" key="1">
    <source>
        <dbReference type="ARBA" id="ARBA00022729"/>
    </source>
</evidence>
<dbReference type="InterPro" id="IPR016047">
    <property type="entry name" value="M23ase_b-sheet_dom"/>
</dbReference>
<reference evidence="5" key="1">
    <citation type="submission" date="2017-11" db="EMBL/GenBank/DDBJ databases">
        <authorList>
            <person name="Duchaud E."/>
        </authorList>
    </citation>
    <scope>NUCLEOTIDE SEQUENCE [LARGE SCALE GENOMIC DNA]</scope>
    <source>
        <strain evidence="5">Tenacibaculum sp. TNO020</strain>
    </source>
</reference>
<feature type="coiled-coil region" evidence="2">
    <location>
        <begin position="81"/>
        <end position="115"/>
    </location>
</feature>
<dbReference type="OrthoDB" id="9815884at2"/>
<evidence type="ECO:0000313" key="4">
    <source>
        <dbReference type="EMBL" id="SOS75920.1"/>
    </source>
</evidence>
<protein>
    <recommendedName>
        <fullName evidence="3">M23ase beta-sheet core domain-containing protein</fullName>
    </recommendedName>
</protein>
<evidence type="ECO:0000313" key="5">
    <source>
        <dbReference type="Proteomes" id="UP000234211"/>
    </source>
</evidence>
<feature type="domain" description="M23ase beta-sheet core" evidence="3">
    <location>
        <begin position="389"/>
        <end position="480"/>
    </location>
</feature>
<keyword evidence="5" id="KW-1185">Reference proteome</keyword>
<accession>A0A2H1YKI7</accession>
<dbReference type="SUPFAM" id="SSF51261">
    <property type="entry name" value="Duplicated hybrid motif"/>
    <property type="match status" value="1"/>
</dbReference>
<dbReference type="PANTHER" id="PTHR21666:SF289">
    <property type="entry name" value="L-ALA--D-GLU ENDOPEPTIDASE"/>
    <property type="match status" value="1"/>
</dbReference>
<keyword evidence="1" id="KW-0732">Signal</keyword>
<dbReference type="Gene3D" id="6.10.250.3150">
    <property type="match status" value="1"/>
</dbReference>
<name>A0A2H1YKI7_9FLAO</name>
<evidence type="ECO:0000259" key="3">
    <source>
        <dbReference type="Pfam" id="PF01551"/>
    </source>
</evidence>
<dbReference type="RefSeq" id="WP_101918539.1">
    <property type="nucleotide sequence ID" value="NZ_OENF01000042.1"/>
</dbReference>
<dbReference type="PANTHER" id="PTHR21666">
    <property type="entry name" value="PEPTIDASE-RELATED"/>
    <property type="match status" value="1"/>
</dbReference>
<feature type="coiled-coil region" evidence="2">
    <location>
        <begin position="191"/>
        <end position="334"/>
    </location>
</feature>
<sequence length="487" mass="57066">MKNIAVYLCFFYYFFTSFNAFSQEIKSLEEKHQKLKNEIKQINNLLFETKKEKGNALEDLKDLTQKIDTRAELIEIIELEARKISTEITENQQKIKKYKRQLNNLKKEYADMVVKTYKSKSQQSKTMFLLSSKSFHQAYKRLKYMQQYNEYRKKQGKVIIEKTTEIQEINKTLALQKKAKEILISDEKLQKETIETDKENQEILITKIKKEEKKYKTVLLDKIKEEKEITARIDKLIRKAIAKANEKKRAEEKARKKERQLKREKERKIAIEKARKKANEIENENERAIAIIKAKELAEKKRKEIDKEIANEKAKEKEKEKQKLKLIAKEKENNKEPNNTFVLDDDEKELLLEFEQNKGNLPWPVQGIITRKYGVQPHPTFSGININSPGLHIAAKQNADAKSIFNGKILALQTQSAGKKSVLVQHGNYISAYNNLEKVYVKKGDRVKTGDKIGKIFTDKISGKTKLLFVLFKNTDKLNPAKWIRTH</sequence>
<dbReference type="Proteomes" id="UP000234211">
    <property type="component" value="Unassembled WGS sequence"/>
</dbReference>
<keyword evidence="2" id="KW-0175">Coiled coil</keyword>
<dbReference type="Pfam" id="PF01551">
    <property type="entry name" value="Peptidase_M23"/>
    <property type="match status" value="1"/>
</dbReference>
<dbReference type="Gene3D" id="2.70.70.10">
    <property type="entry name" value="Glucose Permease (Domain IIA)"/>
    <property type="match status" value="1"/>
</dbReference>